<evidence type="ECO:0000313" key="2">
    <source>
        <dbReference type="EMBL" id="RAL12260.1"/>
    </source>
</evidence>
<name>A0A395HWU1_ASPHC</name>
<sequence length="76" mass="8356">MSRQLILYALLATIPGARATGWDDFTDDLATDLVSLMAELPGKTRRHGNMINLGTSDLAFRGSTEQAIPFRVDQHP</sequence>
<keyword evidence="1" id="KW-0732">Signal</keyword>
<dbReference type="OrthoDB" id="7464126at2759"/>
<dbReference type="GeneID" id="37205245"/>
<dbReference type="AlphaFoldDB" id="A0A395HWU1"/>
<dbReference type="EMBL" id="KZ824284">
    <property type="protein sequence ID" value="RAL12260.1"/>
    <property type="molecule type" value="Genomic_DNA"/>
</dbReference>
<evidence type="ECO:0000313" key="3">
    <source>
        <dbReference type="Proteomes" id="UP000248961"/>
    </source>
</evidence>
<organism evidence="2 3">
    <name type="scientific">Aspergillus homomorphus (strain CBS 101889)</name>
    <dbReference type="NCBI Taxonomy" id="1450537"/>
    <lineage>
        <taxon>Eukaryota</taxon>
        <taxon>Fungi</taxon>
        <taxon>Dikarya</taxon>
        <taxon>Ascomycota</taxon>
        <taxon>Pezizomycotina</taxon>
        <taxon>Eurotiomycetes</taxon>
        <taxon>Eurotiomycetidae</taxon>
        <taxon>Eurotiales</taxon>
        <taxon>Aspergillaceae</taxon>
        <taxon>Aspergillus</taxon>
        <taxon>Aspergillus subgen. Circumdati</taxon>
    </lineage>
</organism>
<gene>
    <name evidence="2" type="ORF">BO97DRAFT_63645</name>
</gene>
<dbReference type="VEuPathDB" id="FungiDB:BO97DRAFT_63645"/>
<evidence type="ECO:0000256" key="1">
    <source>
        <dbReference type="SAM" id="SignalP"/>
    </source>
</evidence>
<dbReference type="RefSeq" id="XP_025551414.1">
    <property type="nucleotide sequence ID" value="XM_025700956.1"/>
</dbReference>
<protein>
    <submittedName>
        <fullName evidence="2">Uncharacterized protein</fullName>
    </submittedName>
</protein>
<keyword evidence="3" id="KW-1185">Reference proteome</keyword>
<accession>A0A395HWU1</accession>
<dbReference type="Proteomes" id="UP000248961">
    <property type="component" value="Unassembled WGS sequence"/>
</dbReference>
<feature type="signal peptide" evidence="1">
    <location>
        <begin position="1"/>
        <end position="19"/>
    </location>
</feature>
<proteinExistence type="predicted"/>
<feature type="chain" id="PRO_5017314484" evidence="1">
    <location>
        <begin position="20"/>
        <end position="76"/>
    </location>
</feature>
<reference evidence="2 3" key="1">
    <citation type="submission" date="2018-02" db="EMBL/GenBank/DDBJ databases">
        <title>The genomes of Aspergillus section Nigri reveals drivers in fungal speciation.</title>
        <authorList>
            <consortium name="DOE Joint Genome Institute"/>
            <person name="Vesth T.C."/>
            <person name="Nybo J."/>
            <person name="Theobald S."/>
            <person name="Brandl J."/>
            <person name="Frisvad J.C."/>
            <person name="Nielsen K.F."/>
            <person name="Lyhne E.K."/>
            <person name="Kogle M.E."/>
            <person name="Kuo A."/>
            <person name="Riley R."/>
            <person name="Clum A."/>
            <person name="Nolan M."/>
            <person name="Lipzen A."/>
            <person name="Salamov A."/>
            <person name="Henrissat B."/>
            <person name="Wiebenga A."/>
            <person name="De vries R.P."/>
            <person name="Grigoriev I.V."/>
            <person name="Mortensen U.H."/>
            <person name="Andersen M.R."/>
            <person name="Baker S.E."/>
        </authorList>
    </citation>
    <scope>NUCLEOTIDE SEQUENCE [LARGE SCALE GENOMIC DNA]</scope>
    <source>
        <strain evidence="2 3">CBS 101889</strain>
    </source>
</reference>